<dbReference type="SUPFAM" id="SSF57850">
    <property type="entry name" value="RING/U-box"/>
    <property type="match status" value="1"/>
</dbReference>
<dbReference type="Gene3D" id="3.10.20.90">
    <property type="entry name" value="Phosphatidylinositol 3-kinase Catalytic Subunit, Chain A, domain 1"/>
    <property type="match status" value="1"/>
</dbReference>
<dbReference type="Pfam" id="PF16207">
    <property type="entry name" value="RAWUL"/>
    <property type="match status" value="1"/>
</dbReference>
<dbReference type="GO" id="GO:0008270">
    <property type="term" value="F:zinc ion binding"/>
    <property type="evidence" value="ECO:0007669"/>
    <property type="project" value="UniProtKB-KW"/>
</dbReference>
<feature type="compositionally biased region" description="Basic and acidic residues" evidence="7">
    <location>
        <begin position="260"/>
        <end position="289"/>
    </location>
</feature>
<organism evidence="9 10">
    <name type="scientific">Elysia chlorotica</name>
    <name type="common">Eastern emerald elysia</name>
    <name type="synonym">Sea slug</name>
    <dbReference type="NCBI Taxonomy" id="188477"/>
    <lineage>
        <taxon>Eukaryota</taxon>
        <taxon>Metazoa</taxon>
        <taxon>Spiralia</taxon>
        <taxon>Lophotrochozoa</taxon>
        <taxon>Mollusca</taxon>
        <taxon>Gastropoda</taxon>
        <taxon>Heterobranchia</taxon>
        <taxon>Euthyneura</taxon>
        <taxon>Panpulmonata</taxon>
        <taxon>Sacoglossa</taxon>
        <taxon>Placobranchoidea</taxon>
        <taxon>Plakobranchidae</taxon>
        <taxon>Elysia</taxon>
    </lineage>
</organism>
<dbReference type="GO" id="GO:1990841">
    <property type="term" value="F:promoter-specific chromatin binding"/>
    <property type="evidence" value="ECO:0007669"/>
    <property type="project" value="TreeGrafter"/>
</dbReference>
<dbReference type="Proteomes" id="UP000271974">
    <property type="component" value="Unassembled WGS sequence"/>
</dbReference>
<proteinExistence type="predicted"/>
<dbReference type="InterPro" id="IPR013083">
    <property type="entry name" value="Znf_RING/FYVE/PHD"/>
</dbReference>
<dbReference type="PANTHER" id="PTHR10825">
    <property type="entry name" value="RING FINGER DOMAIN-CONTAINING, POLYCOMB GROUP COMPONENT"/>
    <property type="match status" value="1"/>
</dbReference>
<dbReference type="PROSITE" id="PS50089">
    <property type="entry name" value="ZF_RING_2"/>
    <property type="match status" value="1"/>
</dbReference>
<dbReference type="AlphaFoldDB" id="A0A433U2C1"/>
<evidence type="ECO:0000256" key="3">
    <source>
        <dbReference type="ARBA" id="ARBA00022771"/>
    </source>
</evidence>
<evidence type="ECO:0000313" key="10">
    <source>
        <dbReference type="Proteomes" id="UP000271974"/>
    </source>
</evidence>
<dbReference type="Pfam" id="PF13923">
    <property type="entry name" value="zf-C3HC4_2"/>
    <property type="match status" value="1"/>
</dbReference>
<dbReference type="InterPro" id="IPR032443">
    <property type="entry name" value="RAWUL"/>
</dbReference>
<dbReference type="EMBL" id="RQTK01000096">
    <property type="protein sequence ID" value="RUS87936.1"/>
    <property type="molecule type" value="Genomic_DNA"/>
</dbReference>
<keyword evidence="4" id="KW-0862">Zinc</keyword>
<name>A0A433U2C1_ELYCH</name>
<evidence type="ECO:0000256" key="7">
    <source>
        <dbReference type="SAM" id="MobiDB-lite"/>
    </source>
</evidence>
<keyword evidence="5" id="KW-0539">Nucleus</keyword>
<dbReference type="GO" id="GO:0000122">
    <property type="term" value="P:negative regulation of transcription by RNA polymerase II"/>
    <property type="evidence" value="ECO:0007669"/>
    <property type="project" value="TreeGrafter"/>
</dbReference>
<dbReference type="SMART" id="SM00184">
    <property type="entry name" value="RING"/>
    <property type="match status" value="1"/>
</dbReference>
<evidence type="ECO:0000256" key="5">
    <source>
        <dbReference type="ARBA" id="ARBA00023242"/>
    </source>
</evidence>
<dbReference type="CDD" id="cd17082">
    <property type="entry name" value="RAWUL_PCGF2_like"/>
    <property type="match status" value="1"/>
</dbReference>
<dbReference type="InterPro" id="IPR017907">
    <property type="entry name" value="Znf_RING_CS"/>
</dbReference>
<feature type="region of interest" description="Disordered" evidence="7">
    <location>
        <begin position="241"/>
        <end position="289"/>
    </location>
</feature>
<gene>
    <name evidence="9" type="ORF">EGW08_004291</name>
</gene>
<keyword evidence="2" id="KW-0479">Metal-binding</keyword>
<dbReference type="PROSITE" id="PS00518">
    <property type="entry name" value="ZF_RING_1"/>
    <property type="match status" value="1"/>
</dbReference>
<comment type="subcellular location">
    <subcellularLocation>
        <location evidence="1">Nucleus</location>
    </subcellularLocation>
</comment>
<dbReference type="STRING" id="188477.A0A433U2C1"/>
<dbReference type="GO" id="GO:0035102">
    <property type="term" value="C:PRC1 complex"/>
    <property type="evidence" value="ECO:0007669"/>
    <property type="project" value="TreeGrafter"/>
</dbReference>
<evidence type="ECO:0000256" key="6">
    <source>
        <dbReference type="PROSITE-ProRule" id="PRU00175"/>
    </source>
</evidence>
<reference evidence="9 10" key="1">
    <citation type="submission" date="2019-01" db="EMBL/GenBank/DDBJ databases">
        <title>A draft genome assembly of the solar-powered sea slug Elysia chlorotica.</title>
        <authorList>
            <person name="Cai H."/>
            <person name="Li Q."/>
            <person name="Fang X."/>
            <person name="Li J."/>
            <person name="Curtis N.E."/>
            <person name="Altenburger A."/>
            <person name="Shibata T."/>
            <person name="Feng M."/>
            <person name="Maeda T."/>
            <person name="Schwartz J.A."/>
            <person name="Shigenobu S."/>
            <person name="Lundholm N."/>
            <person name="Nishiyama T."/>
            <person name="Yang H."/>
            <person name="Hasebe M."/>
            <person name="Li S."/>
            <person name="Pierce S.K."/>
            <person name="Wang J."/>
        </authorList>
    </citation>
    <scope>NUCLEOTIDE SEQUENCE [LARGE SCALE GENOMIC DNA]</scope>
    <source>
        <strain evidence="9">EC2010</strain>
        <tissue evidence="9">Whole organism of an adult</tissue>
    </source>
</reference>
<dbReference type="FunFam" id="3.30.40.10:FF:000033">
    <property type="entry name" value="Polycomb group RING finger protein 3"/>
    <property type="match status" value="1"/>
</dbReference>
<dbReference type="OrthoDB" id="1305878at2759"/>
<dbReference type="PANTHER" id="PTHR10825:SF72">
    <property type="entry name" value="UBIQUITIN-LIKE DOMAIN-CONTAINING PROTEIN"/>
    <property type="match status" value="1"/>
</dbReference>
<keyword evidence="3 6" id="KW-0863">Zinc-finger</keyword>
<dbReference type="Gene3D" id="3.30.40.10">
    <property type="entry name" value="Zinc/RING finger domain, C3HC4 (zinc finger)"/>
    <property type="match status" value="1"/>
</dbReference>
<comment type="caution">
    <text evidence="9">The sequence shown here is derived from an EMBL/GenBank/DDBJ whole genome shotgun (WGS) entry which is preliminary data.</text>
</comment>
<sequence length="289" mass="33357">MEGTSRLKIGEINKNLICTLCGGYFVDATTIIECLHSFCRTCVVTYLKTSKTCPTCDTVVHKTRPHQNIRSDLLLQDLVYKLVPGLYKDEMRRRREFYTNHYHAAPKRPGEERGDEMSDRFAYTEEESISLALYLLPDGGAESLSFRRVFSTKEELQSRIERRIKEAVDTRYLQCKAGVKIGLLKKFIRLKYGLPAHYEVEMFHSDEPLRDSNTLCDVAYTYNWRRRAPLALAFCVCETPKAPTKPKSSRLVSQQNSVRGKKDDVEITKENRKIDSEITPKKDDVVKKE</sequence>
<evidence type="ECO:0000256" key="2">
    <source>
        <dbReference type="ARBA" id="ARBA00022723"/>
    </source>
</evidence>
<protein>
    <recommendedName>
        <fullName evidence="8">RING-type domain-containing protein</fullName>
    </recommendedName>
</protein>
<evidence type="ECO:0000256" key="1">
    <source>
        <dbReference type="ARBA" id="ARBA00004123"/>
    </source>
</evidence>
<evidence type="ECO:0000259" key="8">
    <source>
        <dbReference type="PROSITE" id="PS50089"/>
    </source>
</evidence>
<feature type="domain" description="RING-type" evidence="8">
    <location>
        <begin position="18"/>
        <end position="57"/>
    </location>
</feature>
<keyword evidence="10" id="KW-1185">Reference proteome</keyword>
<feature type="non-terminal residue" evidence="9">
    <location>
        <position position="289"/>
    </location>
</feature>
<evidence type="ECO:0000313" key="9">
    <source>
        <dbReference type="EMBL" id="RUS87936.1"/>
    </source>
</evidence>
<dbReference type="InterPro" id="IPR001841">
    <property type="entry name" value="Znf_RING"/>
</dbReference>
<evidence type="ECO:0000256" key="4">
    <source>
        <dbReference type="ARBA" id="ARBA00022833"/>
    </source>
</evidence>
<accession>A0A433U2C1</accession>